<sequence>MTSGRELRSTWTTWIASRGPISLQVPSSTSLQSPTWRRNQRHPLTQYTLVCASGELRTRKSPCLNLYTGPRVLHLAVGLRLPLSHTVALHIVGGLRPRKAAFAFAGAANALVRAFPVLAISAPVRRHRCLSQNDGMHWQEAGASESWSQARSPSLSVRTSLRAVICNCRAAAGESG</sequence>
<reference evidence="1 2" key="1">
    <citation type="journal article" date="2015" name="Sci. Rep.">
        <title>Chromosome-level genome map provides insights into diverse defense mechanisms in the medicinal fungus Ganoderma sinense.</title>
        <authorList>
            <person name="Zhu Y."/>
            <person name="Xu J."/>
            <person name="Sun C."/>
            <person name="Zhou S."/>
            <person name="Xu H."/>
            <person name="Nelson D.R."/>
            <person name="Qian J."/>
            <person name="Song J."/>
            <person name="Luo H."/>
            <person name="Xiang L."/>
            <person name="Li Y."/>
            <person name="Xu Z."/>
            <person name="Ji A."/>
            <person name="Wang L."/>
            <person name="Lu S."/>
            <person name="Hayward A."/>
            <person name="Sun W."/>
            <person name="Li X."/>
            <person name="Schwartz D.C."/>
            <person name="Wang Y."/>
            <person name="Chen S."/>
        </authorList>
    </citation>
    <scope>NUCLEOTIDE SEQUENCE [LARGE SCALE GENOMIC DNA]</scope>
    <source>
        <strain evidence="1 2">ZZ0214-1</strain>
    </source>
</reference>
<dbReference type="AlphaFoldDB" id="A0A2G8S2Q7"/>
<evidence type="ECO:0000313" key="1">
    <source>
        <dbReference type="EMBL" id="PIL28055.1"/>
    </source>
</evidence>
<comment type="caution">
    <text evidence="1">The sequence shown here is derived from an EMBL/GenBank/DDBJ whole genome shotgun (WGS) entry which is preliminary data.</text>
</comment>
<organism evidence="1 2">
    <name type="scientific">Ganoderma sinense ZZ0214-1</name>
    <dbReference type="NCBI Taxonomy" id="1077348"/>
    <lineage>
        <taxon>Eukaryota</taxon>
        <taxon>Fungi</taxon>
        <taxon>Dikarya</taxon>
        <taxon>Basidiomycota</taxon>
        <taxon>Agaricomycotina</taxon>
        <taxon>Agaricomycetes</taxon>
        <taxon>Polyporales</taxon>
        <taxon>Polyporaceae</taxon>
        <taxon>Ganoderma</taxon>
    </lineage>
</organism>
<accession>A0A2G8S2Q7</accession>
<proteinExistence type="predicted"/>
<gene>
    <name evidence="1" type="ORF">GSI_09807</name>
</gene>
<keyword evidence="2" id="KW-1185">Reference proteome</keyword>
<evidence type="ECO:0000313" key="2">
    <source>
        <dbReference type="Proteomes" id="UP000230002"/>
    </source>
</evidence>
<dbReference type="Proteomes" id="UP000230002">
    <property type="component" value="Unassembled WGS sequence"/>
</dbReference>
<protein>
    <submittedName>
        <fullName evidence="1">Uncharacterized protein</fullName>
    </submittedName>
</protein>
<dbReference type="EMBL" id="AYKW01000029">
    <property type="protein sequence ID" value="PIL28055.1"/>
    <property type="molecule type" value="Genomic_DNA"/>
</dbReference>
<name>A0A2G8S2Q7_9APHY</name>